<dbReference type="InterPro" id="IPR011611">
    <property type="entry name" value="PfkB_dom"/>
</dbReference>
<evidence type="ECO:0000256" key="1">
    <source>
        <dbReference type="ARBA" id="ARBA00010688"/>
    </source>
</evidence>
<keyword evidence="8" id="KW-1185">Reference proteome</keyword>
<dbReference type="GO" id="GO:0005524">
    <property type="term" value="F:ATP binding"/>
    <property type="evidence" value="ECO:0007669"/>
    <property type="project" value="UniProtKB-KW"/>
</dbReference>
<dbReference type="Pfam" id="PF00294">
    <property type="entry name" value="PfkB"/>
    <property type="match status" value="1"/>
</dbReference>
<keyword evidence="4 7" id="KW-0418">Kinase</keyword>
<dbReference type="GO" id="GO:0016301">
    <property type="term" value="F:kinase activity"/>
    <property type="evidence" value="ECO:0007669"/>
    <property type="project" value="UniProtKB-KW"/>
</dbReference>
<keyword evidence="5" id="KW-0067">ATP-binding</keyword>
<evidence type="ECO:0000256" key="2">
    <source>
        <dbReference type="ARBA" id="ARBA00022679"/>
    </source>
</evidence>
<keyword evidence="2" id="KW-0808">Transferase</keyword>
<dbReference type="PANTHER" id="PTHR43085">
    <property type="entry name" value="HEXOKINASE FAMILY MEMBER"/>
    <property type="match status" value="1"/>
</dbReference>
<comment type="similarity">
    <text evidence="1">Belongs to the carbohydrate kinase PfkB family.</text>
</comment>
<dbReference type="Gene3D" id="3.40.1190.20">
    <property type="match status" value="1"/>
</dbReference>
<evidence type="ECO:0000256" key="5">
    <source>
        <dbReference type="ARBA" id="ARBA00022840"/>
    </source>
</evidence>
<gene>
    <name evidence="7" type="ORF">MCNS_44180</name>
</gene>
<accession>A0A7I7YHS0</accession>
<name>A0A7I7YHS0_9MYCO</name>
<evidence type="ECO:0000313" key="7">
    <source>
        <dbReference type="EMBL" id="BBZ41355.1"/>
    </source>
</evidence>
<dbReference type="InterPro" id="IPR029056">
    <property type="entry name" value="Ribokinase-like"/>
</dbReference>
<dbReference type="AlphaFoldDB" id="A0A7I7YHS0"/>
<reference evidence="7 8" key="1">
    <citation type="journal article" date="2019" name="Emerg. Microbes Infect.">
        <title>Comprehensive subspecies identification of 175 nontuberculous mycobacteria species based on 7547 genomic profiles.</title>
        <authorList>
            <person name="Matsumoto Y."/>
            <person name="Kinjo T."/>
            <person name="Motooka D."/>
            <person name="Nabeya D."/>
            <person name="Jung N."/>
            <person name="Uechi K."/>
            <person name="Horii T."/>
            <person name="Iida T."/>
            <person name="Fujita J."/>
            <person name="Nakamura S."/>
        </authorList>
    </citation>
    <scope>NUCLEOTIDE SEQUENCE [LARGE SCALE GENOMIC DNA]</scope>
    <source>
        <strain evidence="7 8">JCM 14738</strain>
    </source>
</reference>
<dbReference type="EMBL" id="AP022613">
    <property type="protein sequence ID" value="BBZ41355.1"/>
    <property type="molecule type" value="Genomic_DNA"/>
</dbReference>
<evidence type="ECO:0000256" key="4">
    <source>
        <dbReference type="ARBA" id="ARBA00022777"/>
    </source>
</evidence>
<protein>
    <submittedName>
        <fullName evidence="7">Fructokinase</fullName>
    </submittedName>
</protein>
<dbReference type="CDD" id="cd01167">
    <property type="entry name" value="bac_FRK"/>
    <property type="match status" value="1"/>
</dbReference>
<dbReference type="Proteomes" id="UP000467385">
    <property type="component" value="Chromosome"/>
</dbReference>
<feature type="domain" description="Carbohydrate kinase PfkB" evidence="6">
    <location>
        <begin position="39"/>
        <end position="309"/>
    </location>
</feature>
<evidence type="ECO:0000313" key="8">
    <source>
        <dbReference type="Proteomes" id="UP000467385"/>
    </source>
</evidence>
<evidence type="ECO:0000256" key="3">
    <source>
        <dbReference type="ARBA" id="ARBA00022741"/>
    </source>
</evidence>
<dbReference type="InterPro" id="IPR050306">
    <property type="entry name" value="PfkB_Carbo_kinase"/>
</dbReference>
<sequence length="320" mass="33227">MGAGFVARQGSSGHPGGLAPMTRGLVIGESLIDIVGGDEHVGGSPLNVAVGLGRLGRRVDFLTHIADDANGRCISDHVEAAGVQLVSESRTAERTATARSTIGADGSARYVFDLDWRLSGTPPVPPPLFVHTGSIAAVQDPGCLAVAALIDTYRVSATVTFDPNVRSSLISDRDLAVARIEHLIERSDVVKASEEDLRWIDPARPPEQLARAWLALGPALVVVTMADRGAMGFCASGEAHVPTRAVEVVDTVGAGDSFMTGLLDALWGVLGGDRRPELRGIGVDALTAALEAASLSSALTVAHKGANLPDRAALEAASRR</sequence>
<organism evidence="7 8">
    <name type="scientific">Mycobacterium conspicuum</name>
    <dbReference type="NCBI Taxonomy" id="44010"/>
    <lineage>
        <taxon>Bacteria</taxon>
        <taxon>Bacillati</taxon>
        <taxon>Actinomycetota</taxon>
        <taxon>Actinomycetes</taxon>
        <taxon>Mycobacteriales</taxon>
        <taxon>Mycobacteriaceae</taxon>
        <taxon>Mycobacterium</taxon>
    </lineage>
</organism>
<dbReference type="SUPFAM" id="SSF53613">
    <property type="entry name" value="Ribokinase-like"/>
    <property type="match status" value="1"/>
</dbReference>
<keyword evidence="3" id="KW-0547">Nucleotide-binding</keyword>
<dbReference type="PANTHER" id="PTHR43085:SF1">
    <property type="entry name" value="PSEUDOURIDINE KINASE-RELATED"/>
    <property type="match status" value="1"/>
</dbReference>
<evidence type="ECO:0000259" key="6">
    <source>
        <dbReference type="Pfam" id="PF00294"/>
    </source>
</evidence>
<proteinExistence type="inferred from homology"/>